<evidence type="ECO:0000313" key="2">
    <source>
        <dbReference type="EMBL" id="RLJ64726.1"/>
    </source>
</evidence>
<organism evidence="2 3">
    <name type="scientific">Sulfurisoma sediminicola</name>
    <dbReference type="NCBI Taxonomy" id="1381557"/>
    <lineage>
        <taxon>Bacteria</taxon>
        <taxon>Pseudomonadati</taxon>
        <taxon>Pseudomonadota</taxon>
        <taxon>Betaproteobacteria</taxon>
        <taxon>Nitrosomonadales</taxon>
        <taxon>Sterolibacteriaceae</taxon>
        <taxon>Sulfurisoma</taxon>
    </lineage>
</organism>
<dbReference type="Proteomes" id="UP000268908">
    <property type="component" value="Unassembled WGS sequence"/>
</dbReference>
<name>A0A497XDI1_9PROT</name>
<keyword evidence="3" id="KW-1185">Reference proteome</keyword>
<dbReference type="Pfam" id="PF01927">
    <property type="entry name" value="Mut7-C"/>
    <property type="match status" value="1"/>
</dbReference>
<dbReference type="RefSeq" id="WP_243642576.1">
    <property type="nucleotide sequence ID" value="NZ_BHVV01000006.1"/>
</dbReference>
<proteinExistence type="predicted"/>
<dbReference type="InterPro" id="IPR002782">
    <property type="entry name" value="Mut7-C_RNAse_dom"/>
</dbReference>
<dbReference type="EMBL" id="RCCI01000005">
    <property type="protein sequence ID" value="RLJ64726.1"/>
    <property type="molecule type" value="Genomic_DNA"/>
</dbReference>
<comment type="caution">
    <text evidence="2">The sequence shown here is derived from an EMBL/GenBank/DDBJ whole genome shotgun (WGS) entry which is preliminary data.</text>
</comment>
<reference evidence="2 3" key="1">
    <citation type="submission" date="2018-10" db="EMBL/GenBank/DDBJ databases">
        <title>Genomic Encyclopedia of Type Strains, Phase IV (KMG-IV): sequencing the most valuable type-strain genomes for metagenomic binning, comparative biology and taxonomic classification.</title>
        <authorList>
            <person name="Goeker M."/>
        </authorList>
    </citation>
    <scope>NUCLEOTIDE SEQUENCE [LARGE SCALE GENOMIC DNA]</scope>
    <source>
        <strain evidence="2 3">DSM 26916</strain>
    </source>
</reference>
<dbReference type="PANTHER" id="PTHR39081:SF1">
    <property type="entry name" value="MUT7-C RNASE DOMAIN-CONTAINING PROTEIN"/>
    <property type="match status" value="1"/>
</dbReference>
<evidence type="ECO:0000259" key="1">
    <source>
        <dbReference type="Pfam" id="PF01927"/>
    </source>
</evidence>
<dbReference type="PANTHER" id="PTHR39081">
    <property type="entry name" value="MUT7-C DOMAIN-CONTAINING PROTEIN"/>
    <property type="match status" value="1"/>
</dbReference>
<sequence length="157" mass="17451">MAMSTEGAPRFLCDAMLGGLARWLRAAGYDTLLARRESDRELLALAAATGRHFLTCDGTIREHKAARGVALVLPQTKLDDIAELLGRHFAIDWLARAFTRCVLDNALLEAATAEQVASHPHPLPGNVLHCPACGRLYWEGSHLSRMRRRLERWQAAR</sequence>
<gene>
    <name evidence="2" type="ORF">DFR35_1372</name>
</gene>
<dbReference type="AlphaFoldDB" id="A0A497XDI1"/>
<feature type="domain" description="Mut7-C RNAse" evidence="1">
    <location>
        <begin position="9"/>
        <end position="149"/>
    </location>
</feature>
<protein>
    <recommendedName>
        <fullName evidence="1">Mut7-C RNAse domain-containing protein</fullName>
    </recommendedName>
</protein>
<accession>A0A497XDI1</accession>
<evidence type="ECO:0000313" key="3">
    <source>
        <dbReference type="Proteomes" id="UP000268908"/>
    </source>
</evidence>